<dbReference type="Proteomes" id="UP000002358">
    <property type="component" value="Chromosome 1"/>
</dbReference>
<dbReference type="AlphaFoldDB" id="A0A7M7IKW8"/>
<evidence type="ECO:0000313" key="2">
    <source>
        <dbReference type="EnsemblMetazoa" id="XP_016837217"/>
    </source>
</evidence>
<reference evidence="2" key="1">
    <citation type="submission" date="2021-01" db="UniProtKB">
        <authorList>
            <consortium name="EnsemblMetazoa"/>
        </authorList>
    </citation>
    <scope>IDENTIFICATION</scope>
</reference>
<dbReference type="OrthoDB" id="371494at2759"/>
<keyword evidence="3" id="KW-1185">Reference proteome</keyword>
<proteinExistence type="predicted"/>
<dbReference type="InParanoid" id="A0A7M7IKW8"/>
<evidence type="ECO:0000313" key="3">
    <source>
        <dbReference type="Proteomes" id="UP000002358"/>
    </source>
</evidence>
<accession>A0A7M7IKW8</accession>
<dbReference type="GeneID" id="100679183"/>
<organism evidence="2 3">
    <name type="scientific">Nasonia vitripennis</name>
    <name type="common">Parasitic wasp</name>
    <dbReference type="NCBI Taxonomy" id="7425"/>
    <lineage>
        <taxon>Eukaryota</taxon>
        <taxon>Metazoa</taxon>
        <taxon>Ecdysozoa</taxon>
        <taxon>Arthropoda</taxon>
        <taxon>Hexapoda</taxon>
        <taxon>Insecta</taxon>
        <taxon>Pterygota</taxon>
        <taxon>Neoptera</taxon>
        <taxon>Endopterygota</taxon>
        <taxon>Hymenoptera</taxon>
        <taxon>Apocrita</taxon>
        <taxon>Proctotrupomorpha</taxon>
        <taxon>Chalcidoidea</taxon>
        <taxon>Pteromalidae</taxon>
        <taxon>Pteromalinae</taxon>
        <taxon>Nasonia</taxon>
    </lineage>
</organism>
<sequence length="223" mass="24184">MIYSVLATITLLLLKCISAEYGSSANSGWQQYASQGISNFGRNDLNYGGQRQDFSILGSHGGGWHNGGGWSGAGGWNGHIGISSSGWNHNQHNDHHTAGIPIGEHIEITKPIAIPVIKNIGIPLAQPIGIPVAHVTAVGVPQPYPIHVPIAHPVAIPVIKTVATIIAKKVPYPIEKVIPVPVEKPIPIHIEKHIPVPVEKPYPVHVPVYKHVFHHRKSHGWRR</sequence>
<dbReference type="RefSeq" id="XP_016837217.1">
    <property type="nucleotide sequence ID" value="XM_016981728.3"/>
</dbReference>
<feature type="signal peptide" evidence="1">
    <location>
        <begin position="1"/>
        <end position="19"/>
    </location>
</feature>
<evidence type="ECO:0000256" key="1">
    <source>
        <dbReference type="SAM" id="SignalP"/>
    </source>
</evidence>
<name>A0A7M7IKW8_NASVI</name>
<feature type="chain" id="PRO_5029858286" evidence="1">
    <location>
        <begin position="20"/>
        <end position="223"/>
    </location>
</feature>
<dbReference type="EnsemblMetazoa" id="XM_016981728">
    <property type="protein sequence ID" value="XP_016837217"/>
    <property type="gene ID" value="LOC100679183"/>
</dbReference>
<protein>
    <submittedName>
        <fullName evidence="2">Uncharacterized protein</fullName>
    </submittedName>
</protein>
<keyword evidence="1" id="KW-0732">Signal</keyword>
<dbReference type="KEGG" id="nvi:100679183"/>